<dbReference type="RefSeq" id="WP_154663319.1">
    <property type="nucleotide sequence ID" value="NZ_JACHBK010000010.1"/>
</dbReference>
<dbReference type="Proteomes" id="UP000585507">
    <property type="component" value="Unassembled WGS sequence"/>
</dbReference>
<dbReference type="Gene3D" id="3.40.30.120">
    <property type="match status" value="1"/>
</dbReference>
<proteinExistence type="predicted"/>
<evidence type="ECO:0000313" key="1">
    <source>
        <dbReference type="EMBL" id="MBB5537554.1"/>
    </source>
</evidence>
<keyword evidence="2" id="KW-1185">Reference proteome</keyword>
<dbReference type="Pfam" id="PF21274">
    <property type="entry name" value="Rng_hyd_C"/>
    <property type="match status" value="1"/>
</dbReference>
<evidence type="ECO:0000313" key="2">
    <source>
        <dbReference type="Proteomes" id="UP000585507"/>
    </source>
</evidence>
<name>A0A7W8UDU3_9HYPH</name>
<organism evidence="1 2">
    <name type="scientific">Rhizobium giardinii</name>
    <dbReference type="NCBI Taxonomy" id="56731"/>
    <lineage>
        <taxon>Bacteria</taxon>
        <taxon>Pseudomonadati</taxon>
        <taxon>Pseudomonadota</taxon>
        <taxon>Alphaproteobacteria</taxon>
        <taxon>Hyphomicrobiales</taxon>
        <taxon>Rhizobiaceae</taxon>
        <taxon>Rhizobium/Agrobacterium group</taxon>
        <taxon>Rhizobium</taxon>
    </lineage>
</organism>
<dbReference type="AlphaFoldDB" id="A0A7W8UDU3"/>
<protein>
    <submittedName>
        <fullName evidence="1">Uncharacterized protein</fullName>
    </submittedName>
</protein>
<accession>A0A7W8UDU3</accession>
<reference evidence="1 2" key="1">
    <citation type="submission" date="2020-08" db="EMBL/GenBank/DDBJ databases">
        <title>Genomic Encyclopedia of Type Strains, Phase IV (KMG-V): Genome sequencing to study the core and pangenomes of soil and plant-associated prokaryotes.</title>
        <authorList>
            <person name="Whitman W."/>
        </authorList>
    </citation>
    <scope>NUCLEOTIDE SEQUENCE [LARGE SCALE GENOMIC DNA]</scope>
    <source>
        <strain evidence="1 2">SEMIA 4084</strain>
    </source>
</reference>
<comment type="caution">
    <text evidence="1">The sequence shown here is derived from an EMBL/GenBank/DDBJ whole genome shotgun (WGS) entry which is preliminary data.</text>
</comment>
<dbReference type="EMBL" id="JACHBK010000010">
    <property type="protein sequence ID" value="MBB5537554.1"/>
    <property type="molecule type" value="Genomic_DNA"/>
</dbReference>
<gene>
    <name evidence="1" type="ORF">GGD55_004274</name>
</gene>
<sequence length="103" mass="10950">MKDLVKPGRFLLIAGEEGQNWCAAAAALVAANDLPIDTVRIGHIDGDLFDPRLAWAQFRGISEKGAVLVRPDRVVCWRHVGASRDPLAALSGATWGSAGSQLS</sequence>